<keyword evidence="3" id="KW-0479">Metal-binding</keyword>
<dbReference type="InterPro" id="IPR036236">
    <property type="entry name" value="Znf_C2H2_sf"/>
</dbReference>
<evidence type="ECO:0000256" key="5">
    <source>
        <dbReference type="ARBA" id="ARBA00022833"/>
    </source>
</evidence>
<dbReference type="SUPFAM" id="SSF57667">
    <property type="entry name" value="beta-beta-alpha zinc fingers"/>
    <property type="match status" value="1"/>
</dbReference>
<feature type="domain" description="HAT C-terminal dimerisation" evidence="11">
    <location>
        <begin position="533"/>
        <end position="615"/>
    </location>
</feature>
<evidence type="ECO:0000256" key="4">
    <source>
        <dbReference type="ARBA" id="ARBA00022771"/>
    </source>
</evidence>
<evidence type="ECO:0000256" key="7">
    <source>
        <dbReference type="ARBA" id="ARBA00023125"/>
    </source>
</evidence>
<dbReference type="Pfam" id="PF05699">
    <property type="entry name" value="Dimer_Tnp_hAT"/>
    <property type="match status" value="1"/>
</dbReference>
<evidence type="ECO:0000259" key="10">
    <source>
        <dbReference type="Pfam" id="PF02892"/>
    </source>
</evidence>
<dbReference type="Proteomes" id="UP001151760">
    <property type="component" value="Unassembled WGS sequence"/>
</dbReference>
<organism evidence="13 14">
    <name type="scientific">Tanacetum coccineum</name>
    <dbReference type="NCBI Taxonomy" id="301880"/>
    <lineage>
        <taxon>Eukaryota</taxon>
        <taxon>Viridiplantae</taxon>
        <taxon>Streptophyta</taxon>
        <taxon>Embryophyta</taxon>
        <taxon>Tracheophyta</taxon>
        <taxon>Spermatophyta</taxon>
        <taxon>Magnoliopsida</taxon>
        <taxon>eudicotyledons</taxon>
        <taxon>Gunneridae</taxon>
        <taxon>Pentapetalae</taxon>
        <taxon>asterids</taxon>
        <taxon>campanulids</taxon>
        <taxon>Asterales</taxon>
        <taxon>Asteraceae</taxon>
        <taxon>Asteroideae</taxon>
        <taxon>Anthemideae</taxon>
        <taxon>Anthemidinae</taxon>
        <taxon>Tanacetum</taxon>
    </lineage>
</organism>
<dbReference type="EMBL" id="BQNB010019677">
    <property type="protein sequence ID" value="GJT87881.1"/>
    <property type="molecule type" value="Genomic_DNA"/>
</dbReference>
<evidence type="ECO:0000256" key="1">
    <source>
        <dbReference type="ARBA" id="ARBA00004123"/>
    </source>
</evidence>
<dbReference type="SUPFAM" id="SSF53098">
    <property type="entry name" value="Ribonuclease H-like"/>
    <property type="match status" value="1"/>
</dbReference>
<dbReference type="SMART" id="SM00614">
    <property type="entry name" value="ZnF_BED"/>
    <property type="match status" value="1"/>
</dbReference>
<evidence type="ECO:0000256" key="3">
    <source>
        <dbReference type="ARBA" id="ARBA00022723"/>
    </source>
</evidence>
<protein>
    <submittedName>
        <fullName evidence="13">Zinc finger BED domain-containing protein RICESLEEPER 2-like protein</fullName>
    </submittedName>
</protein>
<keyword evidence="8" id="KW-0804">Transcription</keyword>
<feature type="domain" description="BED-type" evidence="10">
    <location>
        <begin position="24"/>
        <end position="67"/>
    </location>
</feature>
<dbReference type="Pfam" id="PF14372">
    <property type="entry name" value="hAT-like_RNase-H"/>
    <property type="match status" value="1"/>
</dbReference>
<evidence type="ECO:0000256" key="8">
    <source>
        <dbReference type="ARBA" id="ARBA00023163"/>
    </source>
</evidence>
<dbReference type="Pfam" id="PF02892">
    <property type="entry name" value="zf-BED"/>
    <property type="match status" value="1"/>
</dbReference>
<dbReference type="PANTHER" id="PTHR46481">
    <property type="entry name" value="ZINC FINGER BED DOMAIN-CONTAINING PROTEIN 4"/>
    <property type="match status" value="1"/>
</dbReference>
<evidence type="ECO:0000256" key="9">
    <source>
        <dbReference type="ARBA" id="ARBA00023242"/>
    </source>
</evidence>
<proteinExistence type="predicted"/>
<keyword evidence="14" id="KW-1185">Reference proteome</keyword>
<keyword evidence="4" id="KW-0863">Zinc-finger</keyword>
<evidence type="ECO:0000256" key="6">
    <source>
        <dbReference type="ARBA" id="ARBA00023015"/>
    </source>
</evidence>
<keyword evidence="6" id="KW-0805">Transcription regulation</keyword>
<dbReference type="InterPro" id="IPR025525">
    <property type="entry name" value="hAT-like_transposase_RNase-H"/>
</dbReference>
<gene>
    <name evidence="13" type="ORF">Tco_1069598</name>
</gene>
<comment type="subcellular location">
    <subcellularLocation>
        <location evidence="1">Nucleus</location>
    </subcellularLocation>
</comment>
<sequence>MSRQSMEGDNEDDASSATSMKDRSLVWSCFEKIEGATPADRKATCHNCGKVYCAKPSSGTRNLKRHMLKCFNFEEGGPPQKRAPLDQDMYREKMAIAIIKHNYPFKYVEHEATRQLHKFLHRDAAPICRNSAKKDVIAIYEREKTKLKAMLEKVSSRISFTADLWSSITNDGYMALTAHYVDETWVLRKKVLNFRIVPPPHSGKMLASVLVNFLSEWGIENKVFTITLDNAKYNDGLVETLRGNLRLNNVLVCDGKFMHVRCGAHVLNLIVQAGLKVIEGSIGKVRESVKYVRGSNARKTSFAECIAQLHLQCGRLVCQDVVTRWNSTYMMLDCALVYQNAYARLDLVDDNYTCCPTQDEWTRIREITKFLKPFYEITTLFSGNSYPTSNLYFYKVYKIQSNIEEAIRNSDTVISDMGKDMKKKFDKYWNDYCKVLCFAVIMDPRYKEKLINYCFSKLEMTPQVRQEKVDDIVDSLYDLYVDYELHYETIHDSLGDGNENANQSESIDEFDELADFESFPSRFRRAETSGMSELKLYLEEPELPRKTKINVLQFWKDNQARYPRLALMAQDLLSVQITTVASESSFSIGGRILSKYRSSLSPSSAEALLCTRDWLDLEDEKDEMEEELSENLEAYIRR</sequence>
<reference evidence="13" key="1">
    <citation type="journal article" date="2022" name="Int. J. Mol. Sci.">
        <title>Draft Genome of Tanacetum Coccineum: Genomic Comparison of Closely Related Tanacetum-Family Plants.</title>
        <authorList>
            <person name="Yamashiro T."/>
            <person name="Shiraishi A."/>
            <person name="Nakayama K."/>
            <person name="Satake H."/>
        </authorList>
    </citation>
    <scope>NUCLEOTIDE SEQUENCE</scope>
</reference>
<evidence type="ECO:0000256" key="2">
    <source>
        <dbReference type="ARBA" id="ARBA00011738"/>
    </source>
</evidence>
<keyword evidence="5" id="KW-0862">Zinc</keyword>
<dbReference type="InterPro" id="IPR003656">
    <property type="entry name" value="Znf_BED"/>
</dbReference>
<dbReference type="InterPro" id="IPR052035">
    <property type="entry name" value="ZnF_BED_domain_contain"/>
</dbReference>
<evidence type="ECO:0000313" key="14">
    <source>
        <dbReference type="Proteomes" id="UP001151760"/>
    </source>
</evidence>
<dbReference type="PANTHER" id="PTHR46481:SF6">
    <property type="entry name" value="ZINC FINGER BED DOMAIN-CONTAINING PROTEIN RICESLEEPER 2-LIKE"/>
    <property type="match status" value="1"/>
</dbReference>
<keyword evidence="9" id="KW-0539">Nucleus</keyword>
<feature type="domain" description="hAT-like transposase RNase-H fold" evidence="12">
    <location>
        <begin position="382"/>
        <end position="483"/>
    </location>
</feature>
<evidence type="ECO:0000259" key="12">
    <source>
        <dbReference type="Pfam" id="PF14372"/>
    </source>
</evidence>
<reference evidence="13" key="2">
    <citation type="submission" date="2022-01" db="EMBL/GenBank/DDBJ databases">
        <authorList>
            <person name="Yamashiro T."/>
            <person name="Shiraishi A."/>
            <person name="Satake H."/>
            <person name="Nakayama K."/>
        </authorList>
    </citation>
    <scope>NUCLEOTIDE SEQUENCE</scope>
</reference>
<comment type="caution">
    <text evidence="13">The sequence shown here is derived from an EMBL/GenBank/DDBJ whole genome shotgun (WGS) entry which is preliminary data.</text>
</comment>
<accession>A0ABQ5HKG9</accession>
<keyword evidence="7" id="KW-0238">DNA-binding</keyword>
<comment type="subunit">
    <text evidence="2">Homodimer.</text>
</comment>
<evidence type="ECO:0000259" key="11">
    <source>
        <dbReference type="Pfam" id="PF05699"/>
    </source>
</evidence>
<name>A0ABQ5HKG9_9ASTR</name>
<evidence type="ECO:0000313" key="13">
    <source>
        <dbReference type="EMBL" id="GJT87881.1"/>
    </source>
</evidence>
<dbReference type="InterPro" id="IPR008906">
    <property type="entry name" value="HATC_C_dom"/>
</dbReference>
<dbReference type="InterPro" id="IPR012337">
    <property type="entry name" value="RNaseH-like_sf"/>
</dbReference>